<dbReference type="Pfam" id="PF01420">
    <property type="entry name" value="Methylase_S"/>
    <property type="match status" value="1"/>
</dbReference>
<dbReference type="PANTHER" id="PTHR42998">
    <property type="entry name" value="TYPE I RESTRICTION ENZYME HINDVIIP M PROTEIN-RELATED"/>
    <property type="match status" value="1"/>
</dbReference>
<dbReference type="GO" id="GO:0009307">
    <property type="term" value="P:DNA restriction-modification system"/>
    <property type="evidence" value="ECO:0007669"/>
    <property type="project" value="UniProtKB-KW"/>
</dbReference>
<dbReference type="EMBL" id="JGZP01000014">
    <property type="protein sequence ID" value="KFI96830.1"/>
    <property type="molecule type" value="Genomic_DNA"/>
</dbReference>
<comment type="similarity">
    <text evidence="1">Belongs to the type-I restriction system S methylase family.</text>
</comment>
<dbReference type="eggNOG" id="COG0732">
    <property type="taxonomic scope" value="Bacteria"/>
</dbReference>
<dbReference type="eggNOG" id="COG0286">
    <property type="taxonomic scope" value="Bacteria"/>
</dbReference>
<dbReference type="SUPFAM" id="SSF53335">
    <property type="entry name" value="S-adenosyl-L-methionine-dependent methyltransferases"/>
    <property type="match status" value="1"/>
</dbReference>
<dbReference type="Gene3D" id="3.40.50.150">
    <property type="entry name" value="Vaccinia Virus protein VP39"/>
    <property type="match status" value="1"/>
</dbReference>
<evidence type="ECO:0000313" key="8">
    <source>
        <dbReference type="Proteomes" id="UP000029004"/>
    </source>
</evidence>
<dbReference type="CDD" id="cd02440">
    <property type="entry name" value="AdoMet_MTases"/>
    <property type="match status" value="1"/>
</dbReference>
<dbReference type="GO" id="GO:0009007">
    <property type="term" value="F:site-specific DNA-methyltransferase (adenine-specific) activity"/>
    <property type="evidence" value="ECO:0007669"/>
    <property type="project" value="UniProtKB-EC"/>
</dbReference>
<organism evidence="7 8">
    <name type="scientific">Bifidobacterium stellenboschense</name>
    <dbReference type="NCBI Taxonomy" id="762211"/>
    <lineage>
        <taxon>Bacteria</taxon>
        <taxon>Bacillati</taxon>
        <taxon>Actinomycetota</taxon>
        <taxon>Actinomycetes</taxon>
        <taxon>Bifidobacteriales</taxon>
        <taxon>Bifidobacteriaceae</taxon>
        <taxon>Bifidobacterium</taxon>
    </lineage>
</organism>
<dbReference type="InterPro" id="IPR003356">
    <property type="entry name" value="DNA_methylase_A-5"/>
</dbReference>
<dbReference type="Gene3D" id="3.90.220.20">
    <property type="entry name" value="DNA methylase specificity domains"/>
    <property type="match status" value="1"/>
</dbReference>
<comment type="caution">
    <text evidence="7">The sequence shown here is derived from an EMBL/GenBank/DDBJ whole genome shotgun (WGS) entry which is preliminary data.</text>
</comment>
<name>A0A087DMT0_9BIFI</name>
<dbReference type="GO" id="GO:0032259">
    <property type="term" value="P:methylation"/>
    <property type="evidence" value="ECO:0007669"/>
    <property type="project" value="UniProtKB-KW"/>
</dbReference>
<feature type="domain" description="DNA methylase adenine-specific" evidence="6">
    <location>
        <begin position="98"/>
        <end position="341"/>
    </location>
</feature>
<keyword evidence="7" id="KW-0808">Transferase</keyword>
<dbReference type="PRINTS" id="PR00507">
    <property type="entry name" value="N12N6MTFRASE"/>
</dbReference>
<dbReference type="SUPFAM" id="SSF116734">
    <property type="entry name" value="DNA methylase specificity domain"/>
    <property type="match status" value="1"/>
</dbReference>
<keyword evidence="4" id="KW-0175">Coiled coil</keyword>
<evidence type="ECO:0000313" key="7">
    <source>
        <dbReference type="EMBL" id="KFI96830.1"/>
    </source>
</evidence>
<evidence type="ECO:0000256" key="3">
    <source>
        <dbReference type="ARBA" id="ARBA00023125"/>
    </source>
</evidence>
<evidence type="ECO:0000256" key="2">
    <source>
        <dbReference type="ARBA" id="ARBA00022747"/>
    </source>
</evidence>
<dbReference type="Proteomes" id="UP000029004">
    <property type="component" value="Unassembled WGS sequence"/>
</dbReference>
<dbReference type="InterPro" id="IPR052916">
    <property type="entry name" value="Type-I_RE_MTase_Subunit"/>
</dbReference>
<keyword evidence="8" id="KW-1185">Reference proteome</keyword>
<dbReference type="InterPro" id="IPR044946">
    <property type="entry name" value="Restrct_endonuc_typeI_TRD_sf"/>
</dbReference>
<evidence type="ECO:0000259" key="5">
    <source>
        <dbReference type="Pfam" id="PF01420"/>
    </source>
</evidence>
<dbReference type="PANTHER" id="PTHR42998:SF1">
    <property type="entry name" value="TYPE I RESTRICTION ENZYME HINDI METHYLASE SUBUNIT"/>
    <property type="match status" value="1"/>
</dbReference>
<feature type="domain" description="Type I restriction modification DNA specificity" evidence="5">
    <location>
        <begin position="424"/>
        <end position="584"/>
    </location>
</feature>
<keyword evidence="2" id="KW-0680">Restriction system</keyword>
<dbReference type="InterPro" id="IPR029063">
    <property type="entry name" value="SAM-dependent_MTases_sf"/>
</dbReference>
<reference evidence="7 8" key="1">
    <citation type="submission" date="2014-03" db="EMBL/GenBank/DDBJ databases">
        <title>Genomics of Bifidobacteria.</title>
        <authorList>
            <person name="Ventura M."/>
            <person name="Milani C."/>
            <person name="Lugli G.A."/>
        </authorList>
    </citation>
    <scope>NUCLEOTIDE SEQUENCE [LARGE SCALE GENOMIC DNA]</scope>
    <source>
        <strain evidence="7 8">DSM 23968</strain>
    </source>
</reference>
<keyword evidence="3" id="KW-0238">DNA-binding</keyword>
<evidence type="ECO:0000256" key="4">
    <source>
        <dbReference type="SAM" id="Coils"/>
    </source>
</evidence>
<dbReference type="AlphaFoldDB" id="A0A087DMT0"/>
<dbReference type="GO" id="GO:0003677">
    <property type="term" value="F:DNA binding"/>
    <property type="evidence" value="ECO:0007669"/>
    <property type="project" value="UniProtKB-KW"/>
</dbReference>
<proteinExistence type="inferred from homology"/>
<dbReference type="InterPro" id="IPR000055">
    <property type="entry name" value="Restrct_endonuc_typeI_TRD"/>
</dbReference>
<dbReference type="EC" id="2.1.1.72" evidence="7"/>
<dbReference type="Pfam" id="PF02384">
    <property type="entry name" value="N6_Mtase"/>
    <property type="match status" value="1"/>
</dbReference>
<keyword evidence="7" id="KW-0489">Methyltransferase</keyword>
<accession>A0A087DMT0</accession>
<evidence type="ECO:0000259" key="6">
    <source>
        <dbReference type="Pfam" id="PF02384"/>
    </source>
</evidence>
<gene>
    <name evidence="7" type="ORF">BSTEL_1738</name>
</gene>
<feature type="coiled-coil region" evidence="4">
    <location>
        <begin position="576"/>
        <end position="603"/>
    </location>
</feature>
<sequence length="622" mass="69969">MFRDSLGGGILERFEDVSKLLFIRMYAEEHGLEGQLTAKRNESRRTVYERARALWEQVLSTEKGQALRGTRGTFPEDVAAVVRCLSLFDDVRLTNVDADVKGAAYEELLRDTFEKNENQQYFTPRHLMEFVVEMASPAQDDVVLDPACGSGGFLIGALNHADCDVLGLDVDDRMTWVARINVLLHNGDPYHIECLKGAGSLSDIDVVNHALRDRKPTMILTNPPFGSDLADEDVLDTFQTGKGRKTRRRGILFIERCIDLLDEGGVLAVVIDDSVLNLPANHDIRELMEDRCVIDAVVSLPDVTFMPYSTAKSSVVLLHRKHEGEVQGRVFMADAENVGNRPNGDPLYEEFDDAEGRRVLKTDLPTILEAWRRFKQEGAVPRSYLPLAFDTVLNSSMGLRLDVNSHHPSSKLAQTMLQRSQEPVRRLCDLVEFAARDIDMSAEEDADAVIPWIGLGDIEANTGDYEVSRIPRKRIKSAPHTFKGGDVLISRLRPKLRKVIRIPEDADSGYCSAELIVLRQLPEAEALVDMDYLSVMLRSDVVFGQMVPHITGIGRPRVGVPMLKNVRIPVPALSRQREIVARFREEERKRQDLKAEIARMRIREEQMRIHAYEDSLSAAFAA</sequence>
<protein>
    <submittedName>
        <fullName evidence="7">Type I restriction/modification system DNA methyltransferase</fullName>
        <ecNumber evidence="7">2.1.1.72</ecNumber>
    </submittedName>
</protein>
<evidence type="ECO:0000256" key="1">
    <source>
        <dbReference type="ARBA" id="ARBA00010923"/>
    </source>
</evidence>
<dbReference type="GO" id="GO:0008170">
    <property type="term" value="F:N-methyltransferase activity"/>
    <property type="evidence" value="ECO:0007669"/>
    <property type="project" value="InterPro"/>
</dbReference>
<dbReference type="STRING" id="762211.BSTEL_1738"/>